<evidence type="ECO:0000256" key="10">
    <source>
        <dbReference type="SAM" id="MobiDB-lite"/>
    </source>
</evidence>
<name>A0AAW0Z5L2_9TREE</name>
<feature type="region of interest" description="Disordered" evidence="10">
    <location>
        <begin position="29"/>
        <end position="139"/>
    </location>
</feature>
<feature type="compositionally biased region" description="Polar residues" evidence="10">
    <location>
        <begin position="80"/>
        <end position="100"/>
    </location>
</feature>
<feature type="transmembrane region" description="Helical" evidence="11">
    <location>
        <begin position="859"/>
        <end position="876"/>
    </location>
</feature>
<feature type="region of interest" description="Disordered" evidence="10">
    <location>
        <begin position="769"/>
        <end position="791"/>
    </location>
</feature>
<dbReference type="GeneID" id="92177333"/>
<feature type="transmembrane region" description="Helical" evidence="11">
    <location>
        <begin position="641"/>
        <end position="663"/>
    </location>
</feature>
<evidence type="ECO:0000256" key="6">
    <source>
        <dbReference type="ARBA" id="ARBA00022777"/>
    </source>
</evidence>
<keyword evidence="5 11" id="KW-0812">Transmembrane</keyword>
<reference evidence="12 13" key="1">
    <citation type="journal article" date="2024" name="bioRxiv">
        <title>Comparative genomics of Cryptococcus and Kwoniella reveals pathogenesis evolution and contrasting karyotype dynamics via intercentromeric recombination or chromosome fusion.</title>
        <authorList>
            <person name="Coelho M.A."/>
            <person name="David-Palma M."/>
            <person name="Shea T."/>
            <person name="Bowers K."/>
            <person name="McGinley-Smith S."/>
            <person name="Mohammad A.W."/>
            <person name="Gnirke A."/>
            <person name="Yurkov A.M."/>
            <person name="Nowrousian M."/>
            <person name="Sun S."/>
            <person name="Cuomo C.A."/>
            <person name="Heitman J."/>
        </authorList>
    </citation>
    <scope>NUCLEOTIDE SEQUENCE [LARGE SCALE GENOMIC DNA]</scope>
    <source>
        <strain evidence="12 13">CBS 13917</strain>
    </source>
</reference>
<feature type="transmembrane region" description="Helical" evidence="11">
    <location>
        <begin position="684"/>
        <end position="706"/>
    </location>
</feature>
<feature type="region of interest" description="Disordered" evidence="10">
    <location>
        <begin position="330"/>
        <end position="351"/>
    </location>
</feature>
<dbReference type="PANTHER" id="PTHR13205">
    <property type="entry name" value="TRANSMEMBRANE PROTEIN 15-RELATED"/>
    <property type="match status" value="1"/>
</dbReference>
<comment type="caution">
    <text evidence="12">The sequence shown here is derived from an EMBL/GenBank/DDBJ whole genome shotgun (WGS) entry which is preliminary data.</text>
</comment>
<dbReference type="InterPro" id="IPR032974">
    <property type="entry name" value="Polypren_kinase"/>
</dbReference>
<feature type="compositionally biased region" description="Low complexity" evidence="10">
    <location>
        <begin position="109"/>
        <end position="118"/>
    </location>
</feature>
<feature type="transmembrane region" description="Helical" evidence="11">
    <location>
        <begin position="731"/>
        <end position="751"/>
    </location>
</feature>
<evidence type="ECO:0000313" key="12">
    <source>
        <dbReference type="EMBL" id="KAK8869508.1"/>
    </source>
</evidence>
<dbReference type="AlphaFoldDB" id="A0AAW0Z5L2"/>
<feature type="transmembrane region" description="Helical" evidence="11">
    <location>
        <begin position="417"/>
        <end position="441"/>
    </location>
</feature>
<dbReference type="GO" id="GO:0005789">
    <property type="term" value="C:endoplasmic reticulum membrane"/>
    <property type="evidence" value="ECO:0007669"/>
    <property type="project" value="UniProtKB-SubCell"/>
</dbReference>
<evidence type="ECO:0000256" key="7">
    <source>
        <dbReference type="ARBA" id="ARBA00022824"/>
    </source>
</evidence>
<dbReference type="EC" id="2.7.1.108" evidence="3"/>
<evidence type="ECO:0000313" key="13">
    <source>
        <dbReference type="Proteomes" id="UP001388673"/>
    </source>
</evidence>
<feature type="region of interest" description="Disordered" evidence="10">
    <location>
        <begin position="171"/>
        <end position="234"/>
    </location>
</feature>
<keyword evidence="13" id="KW-1185">Reference proteome</keyword>
<feature type="transmembrane region" description="Helical" evidence="11">
    <location>
        <begin position="951"/>
        <end position="967"/>
    </location>
</feature>
<evidence type="ECO:0000256" key="8">
    <source>
        <dbReference type="ARBA" id="ARBA00022989"/>
    </source>
</evidence>
<evidence type="ECO:0000256" key="3">
    <source>
        <dbReference type="ARBA" id="ARBA00012132"/>
    </source>
</evidence>
<feature type="transmembrane region" description="Helical" evidence="11">
    <location>
        <begin position="569"/>
        <end position="590"/>
    </location>
</feature>
<keyword evidence="9 11" id="KW-0472">Membrane</keyword>
<gene>
    <name evidence="12" type="ORF">IAR55_000073</name>
</gene>
<protein>
    <recommendedName>
        <fullName evidence="3">dolichol kinase</fullName>
        <ecNumber evidence="3">2.7.1.108</ecNumber>
    </recommendedName>
</protein>
<proteinExistence type="inferred from homology"/>
<feature type="compositionally biased region" description="Basic and acidic residues" evidence="10">
    <location>
        <begin position="187"/>
        <end position="213"/>
    </location>
</feature>
<feature type="compositionally biased region" description="Low complexity" evidence="10">
    <location>
        <begin position="47"/>
        <end position="57"/>
    </location>
</feature>
<evidence type="ECO:0000256" key="1">
    <source>
        <dbReference type="ARBA" id="ARBA00004477"/>
    </source>
</evidence>
<sequence length="1013" mass="110424">MLGMGLSPAASTSIDHVADNNIFFHTTTKVSSQQANRGHHHHRPQRPRSVSPSSSSPSPEPPASHPLYVPSTRVPPVSNGAGSVGSTSFSATGPSTASQGNRDKRRSSHSTTPSSRASYGASAGTGYRTRATSRGALPRLQVNGDEQIPEHAVHGDMGGFSTAYGASASSSAVITESEDGEYLGGNRGDDTEVDRGKDVDRKKEESEQIEKLQRVASPPAPSGPRLSLPARKSNVHHPVSPAYTLFPMTIGSPRPVEADRKGKGRPFNLSFKLTRKRCENTILLGSVIWGIYKLGVQWEEKALAGEIGLLVGLSIIYTAVRFRPVRPRPTSPFPSSITRSQSPSFPPTSIGTNHVRERVARGLVTHTSSGITGSFPNPREELRRTVSDDEQHVGIGERGCVWGTEEREYRECLDDGIFYALLLGPLVAAALLHAALSQLAIHPFSPLPKGWNIELPMVLPSTPIKSAPLSANIYPPTDTIRALSALATSRRNLVQLFTLCSFVLLVHLTRTLHLELSQSRIFQQSFSQPSSINLERENSDQLRLQQQQQSNPGGTYWLRRGEWRRTRSVVGFSFLVTGGCVVVKIVTAHIGRGVWSGELGVVCNAATALFMEVVNLTRMKIRILRTPYIKTYRLPTPLLTFQLALIPGSLLAGFLLSPLLYLSRNLAQKPAHRLRFPHEKSVHRRLLALGFYAGAALVCGGIVGFWTKWCLDGRNPYTWIVYWLFEGRHAWSRPVLISYWGALAATSVAAWERQLNRARKHRRYLVPGTSASRGEASPAMGASNGSSNGGGAAYERSGGVATQMMDAADQRMPTLSVNARRKSFHALAVIMFIPGIAFDPAFTHLSFSVAFAAFNLAEYIRYFALWPFGVSVHLFLNEFLDHKDSGTAILSHFYLLAGCASPLWLEGPSEILSYFGVLSLGVGDALASIVGRKIGRIRWSTSSGKTVEGSLAFLASMLLCSTLMWAFCLVDSFEFTPYTIATALATLLEAFSDQNDNLILPMFGWAIGTLLGV</sequence>
<feature type="compositionally biased region" description="Polar residues" evidence="10">
    <location>
        <begin position="333"/>
        <end position="351"/>
    </location>
</feature>
<dbReference type="Proteomes" id="UP001388673">
    <property type="component" value="Unassembled WGS sequence"/>
</dbReference>
<dbReference type="RefSeq" id="XP_066805754.1">
    <property type="nucleotide sequence ID" value="XM_066943212.1"/>
</dbReference>
<dbReference type="GO" id="GO:0043048">
    <property type="term" value="P:dolichyl monophosphate biosynthetic process"/>
    <property type="evidence" value="ECO:0007669"/>
    <property type="project" value="TreeGrafter"/>
</dbReference>
<dbReference type="KEGG" id="kne:92177333"/>
<feature type="transmembrane region" description="Helical" evidence="11">
    <location>
        <begin position="911"/>
        <end position="930"/>
    </location>
</feature>
<evidence type="ECO:0000256" key="5">
    <source>
        <dbReference type="ARBA" id="ARBA00022692"/>
    </source>
</evidence>
<feature type="compositionally biased region" description="Basic residues" evidence="10">
    <location>
        <begin position="37"/>
        <end position="46"/>
    </location>
</feature>
<accession>A0AAW0Z5L2</accession>
<organism evidence="12 13">
    <name type="scientific">Kwoniella newhampshirensis</name>
    <dbReference type="NCBI Taxonomy" id="1651941"/>
    <lineage>
        <taxon>Eukaryota</taxon>
        <taxon>Fungi</taxon>
        <taxon>Dikarya</taxon>
        <taxon>Basidiomycota</taxon>
        <taxon>Agaricomycotina</taxon>
        <taxon>Tremellomycetes</taxon>
        <taxon>Tremellales</taxon>
        <taxon>Cryptococcaceae</taxon>
        <taxon>Kwoniella</taxon>
    </lineage>
</organism>
<comment type="subcellular location">
    <subcellularLocation>
        <location evidence="1">Endoplasmic reticulum membrane</location>
        <topology evidence="1">Multi-pass membrane protein</topology>
    </subcellularLocation>
</comment>
<keyword evidence="7" id="KW-0256">Endoplasmic reticulum</keyword>
<dbReference type="GO" id="GO:0004168">
    <property type="term" value="F:dolichol kinase activity"/>
    <property type="evidence" value="ECO:0007669"/>
    <property type="project" value="UniProtKB-EC"/>
</dbReference>
<feature type="compositionally biased region" description="Low complexity" evidence="10">
    <location>
        <begin position="776"/>
        <end position="786"/>
    </location>
</feature>
<evidence type="ECO:0000256" key="9">
    <source>
        <dbReference type="ARBA" id="ARBA00023136"/>
    </source>
</evidence>
<evidence type="ECO:0000256" key="11">
    <source>
        <dbReference type="SAM" id="Phobius"/>
    </source>
</evidence>
<feature type="transmembrane region" description="Helical" evidence="11">
    <location>
        <begin position="888"/>
        <end position="905"/>
    </location>
</feature>
<feature type="transmembrane region" description="Helical" evidence="11">
    <location>
        <begin position="826"/>
        <end position="853"/>
    </location>
</feature>
<evidence type="ECO:0000256" key="2">
    <source>
        <dbReference type="ARBA" id="ARBA00010794"/>
    </source>
</evidence>
<keyword evidence="8 11" id="KW-1133">Transmembrane helix</keyword>
<evidence type="ECO:0000256" key="4">
    <source>
        <dbReference type="ARBA" id="ARBA00022679"/>
    </source>
</evidence>
<comment type="similarity">
    <text evidence="2">Belongs to the polyprenol kinase family.</text>
</comment>
<dbReference type="EMBL" id="JBCAWK010000001">
    <property type="protein sequence ID" value="KAK8869508.1"/>
    <property type="molecule type" value="Genomic_DNA"/>
</dbReference>
<keyword evidence="4" id="KW-0808">Transferase</keyword>
<dbReference type="PANTHER" id="PTHR13205:SF15">
    <property type="entry name" value="DOLICHOL KINASE"/>
    <property type="match status" value="1"/>
</dbReference>
<keyword evidence="6" id="KW-0418">Kinase</keyword>